<feature type="non-terminal residue" evidence="1">
    <location>
        <position position="45"/>
    </location>
</feature>
<keyword evidence="2" id="KW-1185">Reference proteome</keyword>
<dbReference type="Proteomes" id="UP001597111">
    <property type="component" value="Unassembled WGS sequence"/>
</dbReference>
<name>A0ABD6B4T8_9EURY</name>
<gene>
    <name evidence="1" type="ORF">ACFR9S_06630</name>
</gene>
<evidence type="ECO:0000313" key="2">
    <source>
        <dbReference type="Proteomes" id="UP001597111"/>
    </source>
</evidence>
<dbReference type="AlphaFoldDB" id="A0ABD6B4T8"/>
<sequence length="45" mass="4806">MESGRIDVSTLDGPFDLQSTLESGQSYLWKRADGDGYTESAAHGG</sequence>
<organism evidence="1 2">
    <name type="scientific">Halolamina salina</name>
    <dbReference type="NCBI Taxonomy" id="1220023"/>
    <lineage>
        <taxon>Archaea</taxon>
        <taxon>Methanobacteriati</taxon>
        <taxon>Methanobacteriota</taxon>
        <taxon>Stenosarchaea group</taxon>
        <taxon>Halobacteria</taxon>
        <taxon>Halobacteriales</taxon>
        <taxon>Haloferacaceae</taxon>
    </lineage>
</organism>
<accession>A0ABD6B4T8</accession>
<evidence type="ECO:0000313" key="1">
    <source>
        <dbReference type="EMBL" id="MFD1525981.1"/>
    </source>
</evidence>
<reference evidence="1 2" key="1">
    <citation type="journal article" date="2019" name="Int. J. Syst. Evol. Microbiol.">
        <title>The Global Catalogue of Microorganisms (GCM) 10K type strain sequencing project: providing services to taxonomists for standard genome sequencing and annotation.</title>
        <authorList>
            <consortium name="The Broad Institute Genomics Platform"/>
            <consortium name="The Broad Institute Genome Sequencing Center for Infectious Disease"/>
            <person name="Wu L."/>
            <person name="Ma J."/>
        </authorList>
    </citation>
    <scope>NUCLEOTIDE SEQUENCE [LARGE SCALE GENOMIC DNA]</scope>
    <source>
        <strain evidence="1 2">CGMCC 1.12285</strain>
    </source>
</reference>
<comment type="caution">
    <text evidence="1">The sequence shown here is derived from an EMBL/GenBank/DDBJ whole genome shotgun (WGS) entry which is preliminary data.</text>
</comment>
<dbReference type="SUPFAM" id="SSF55945">
    <property type="entry name" value="TATA-box binding protein-like"/>
    <property type="match status" value="1"/>
</dbReference>
<proteinExistence type="predicted"/>
<protein>
    <submittedName>
        <fullName evidence="1">8-oxoguanine DNA glycosylase</fullName>
    </submittedName>
</protein>
<dbReference type="EMBL" id="JBHUDH010000056">
    <property type="protein sequence ID" value="MFD1525981.1"/>
    <property type="molecule type" value="Genomic_DNA"/>
</dbReference>